<comment type="caution">
    <text evidence="1">The sequence shown here is derived from an EMBL/GenBank/DDBJ whole genome shotgun (WGS) entry which is preliminary data.</text>
</comment>
<reference evidence="1" key="1">
    <citation type="journal article" date="2014" name="Front. Microbiol.">
        <title>High frequency of phylogenetically diverse reductive dehalogenase-homologous genes in deep subseafloor sedimentary metagenomes.</title>
        <authorList>
            <person name="Kawai M."/>
            <person name="Futagami T."/>
            <person name="Toyoda A."/>
            <person name="Takaki Y."/>
            <person name="Nishi S."/>
            <person name="Hori S."/>
            <person name="Arai W."/>
            <person name="Tsubouchi T."/>
            <person name="Morono Y."/>
            <person name="Uchiyama I."/>
            <person name="Ito T."/>
            <person name="Fujiyama A."/>
            <person name="Inagaki F."/>
            <person name="Takami H."/>
        </authorList>
    </citation>
    <scope>NUCLEOTIDE SEQUENCE</scope>
    <source>
        <strain evidence="1">Expedition CK06-06</strain>
    </source>
</reference>
<evidence type="ECO:0000313" key="1">
    <source>
        <dbReference type="EMBL" id="GAH59596.1"/>
    </source>
</evidence>
<feature type="non-terminal residue" evidence="1">
    <location>
        <position position="227"/>
    </location>
</feature>
<name>X1GNZ0_9ZZZZ</name>
<sequence length="227" mass="25653">MLARSTKLRHPSGQHLDTPVLVPSFSSKGFGFHGKNGLEVSEVSEAFATAQEFLCESLLLSAYDLFYGHIPRQETSPVEITFVDSGGYETVDMHDSSSVYTYPWPVREWDEEKLRNVYDSWSDAVPAVFVSYDHGRVRKPLKDQLESAKELFTGYPHQLHDFILKPEKDAQTQIQLPNIIGMIHELGQFDIVGVTEKELGNSLLTRMHNVAKLRLALDQEHIAAPIQ</sequence>
<protein>
    <submittedName>
        <fullName evidence="1">Uncharacterized protein</fullName>
    </submittedName>
</protein>
<dbReference type="AlphaFoldDB" id="X1GNZ0"/>
<organism evidence="1">
    <name type="scientific">marine sediment metagenome</name>
    <dbReference type="NCBI Taxonomy" id="412755"/>
    <lineage>
        <taxon>unclassified sequences</taxon>
        <taxon>metagenomes</taxon>
        <taxon>ecological metagenomes</taxon>
    </lineage>
</organism>
<accession>X1GNZ0</accession>
<dbReference type="EMBL" id="BARU01022687">
    <property type="protein sequence ID" value="GAH59596.1"/>
    <property type="molecule type" value="Genomic_DNA"/>
</dbReference>
<gene>
    <name evidence="1" type="ORF">S03H2_36915</name>
</gene>
<proteinExistence type="predicted"/>